<gene>
    <name evidence="3" type="ORF">A3G99_00595</name>
</gene>
<protein>
    <recommendedName>
        <fullName evidence="2">Methyltransferase type 11 domain-containing protein</fullName>
    </recommendedName>
</protein>
<dbReference type="CDD" id="cd02440">
    <property type="entry name" value="AdoMet_MTases"/>
    <property type="match status" value="1"/>
</dbReference>
<reference evidence="3 4" key="1">
    <citation type="journal article" date="2016" name="Nat. Commun.">
        <title>Thousands of microbial genomes shed light on interconnected biogeochemical processes in an aquifer system.</title>
        <authorList>
            <person name="Anantharaman K."/>
            <person name="Brown C.T."/>
            <person name="Hug L.A."/>
            <person name="Sharon I."/>
            <person name="Castelle C.J."/>
            <person name="Probst A.J."/>
            <person name="Thomas B.C."/>
            <person name="Singh A."/>
            <person name="Wilkins M.J."/>
            <person name="Karaoz U."/>
            <person name="Brodie E.L."/>
            <person name="Williams K.H."/>
            <person name="Hubbard S.S."/>
            <person name="Banfield J.F."/>
        </authorList>
    </citation>
    <scope>NUCLEOTIDE SEQUENCE [LARGE SCALE GENOMIC DNA]</scope>
</reference>
<dbReference type="Proteomes" id="UP000176558">
    <property type="component" value="Unassembled WGS sequence"/>
</dbReference>
<sequence>MSFSIEKVAKDYVYRRFTRASTAEKEKIINDWVNKINDSQALVEDFKDRVGNPAGKKILDVGSGSGGVSIAFVLAGANMTGIDIEKELYEIAKLHAENCKVKVNFFLYDGNKLPFSDNTFDYAVSVSVLEHTTSPENYLSEILRVVKLGGKCYLAFPNKFWPKETHTGIWGLTYSPAFMRSIIIKILRKNPLEENNLHFYTYFDLMRMIKTVKTGEFSWYLIPEQGKAKSGIKKIIKDLLSIFGLSYKVFLSHVLVILEKRS</sequence>
<comment type="caution">
    <text evidence="3">The sequence shown here is derived from an EMBL/GenBank/DDBJ whole genome shotgun (WGS) entry which is preliminary data.</text>
</comment>
<dbReference type="Gene3D" id="3.40.50.150">
    <property type="entry name" value="Vaccinia Virus protein VP39"/>
    <property type="match status" value="1"/>
</dbReference>
<dbReference type="InterPro" id="IPR050447">
    <property type="entry name" value="Erg6_SMT_methyltransf"/>
</dbReference>
<organism evidence="3 4">
    <name type="scientific">Candidatus Zambryskibacteria bacterium RIFCSPLOWO2_12_FULL_39_23</name>
    <dbReference type="NCBI Taxonomy" id="1802776"/>
    <lineage>
        <taxon>Bacteria</taxon>
        <taxon>Candidatus Zambryskiibacteriota</taxon>
    </lineage>
</organism>
<dbReference type="PANTHER" id="PTHR44068">
    <property type="entry name" value="ZGC:194242"/>
    <property type="match status" value="1"/>
</dbReference>
<feature type="domain" description="Methyltransferase type 11" evidence="2">
    <location>
        <begin position="59"/>
        <end position="153"/>
    </location>
</feature>
<dbReference type="PANTHER" id="PTHR44068:SF11">
    <property type="entry name" value="GERANYL DIPHOSPHATE 2-C-METHYLTRANSFERASE"/>
    <property type="match status" value="1"/>
</dbReference>
<keyword evidence="1" id="KW-0808">Transferase</keyword>
<dbReference type="GO" id="GO:0008757">
    <property type="term" value="F:S-adenosylmethionine-dependent methyltransferase activity"/>
    <property type="evidence" value="ECO:0007669"/>
    <property type="project" value="InterPro"/>
</dbReference>
<dbReference type="SUPFAM" id="SSF53335">
    <property type="entry name" value="S-adenosyl-L-methionine-dependent methyltransferases"/>
    <property type="match status" value="1"/>
</dbReference>
<dbReference type="EMBL" id="MHWT01000005">
    <property type="protein sequence ID" value="OHB13077.1"/>
    <property type="molecule type" value="Genomic_DNA"/>
</dbReference>
<evidence type="ECO:0000259" key="2">
    <source>
        <dbReference type="Pfam" id="PF08241"/>
    </source>
</evidence>
<proteinExistence type="predicted"/>
<evidence type="ECO:0000313" key="4">
    <source>
        <dbReference type="Proteomes" id="UP000176558"/>
    </source>
</evidence>
<name>A0A1G2UUI9_9BACT</name>
<accession>A0A1G2UUI9</accession>
<dbReference type="Pfam" id="PF08241">
    <property type="entry name" value="Methyltransf_11"/>
    <property type="match status" value="1"/>
</dbReference>
<dbReference type="InterPro" id="IPR029063">
    <property type="entry name" value="SAM-dependent_MTases_sf"/>
</dbReference>
<evidence type="ECO:0000313" key="3">
    <source>
        <dbReference type="EMBL" id="OHB13077.1"/>
    </source>
</evidence>
<evidence type="ECO:0000256" key="1">
    <source>
        <dbReference type="ARBA" id="ARBA00022679"/>
    </source>
</evidence>
<dbReference type="InterPro" id="IPR013216">
    <property type="entry name" value="Methyltransf_11"/>
</dbReference>
<dbReference type="AlphaFoldDB" id="A0A1G2UUI9"/>